<dbReference type="GO" id="GO:0035516">
    <property type="term" value="F:broad specificity oxidative DNA demethylase activity"/>
    <property type="evidence" value="ECO:0007669"/>
    <property type="project" value="TreeGrafter"/>
</dbReference>
<dbReference type="InterPro" id="IPR032852">
    <property type="entry name" value="ALKBH2"/>
</dbReference>
<feature type="binding site" evidence="1">
    <location>
        <position position="83"/>
    </location>
    <ligand>
        <name>2-oxoglutarate</name>
        <dbReference type="ChEBI" id="CHEBI:16810"/>
    </ligand>
</feature>
<feature type="domain" description="Fe2OG dioxygenase" evidence="2">
    <location>
        <begin position="1"/>
        <end position="88"/>
    </location>
</feature>
<sequence>MDGSQGMGWHSDDEPEMLPFGAIASVSLGAERKFVFKHKKLNTKVELWLAPGSLLVMKGMTQRHWLHSLPKSKKIKEPRINLTFRTIVS</sequence>
<organism evidence="3 4">
    <name type="scientific">Marinoscillum furvescens DSM 4134</name>
    <dbReference type="NCBI Taxonomy" id="1122208"/>
    <lineage>
        <taxon>Bacteria</taxon>
        <taxon>Pseudomonadati</taxon>
        <taxon>Bacteroidota</taxon>
        <taxon>Cytophagia</taxon>
        <taxon>Cytophagales</taxon>
        <taxon>Reichenbachiellaceae</taxon>
        <taxon>Marinoscillum</taxon>
    </lineage>
</organism>
<dbReference type="AlphaFoldDB" id="A0A3D9L1F1"/>
<name>A0A3D9L1F1_MARFU</name>
<dbReference type="EMBL" id="QREG01000014">
    <property type="protein sequence ID" value="RED96660.1"/>
    <property type="molecule type" value="Genomic_DNA"/>
</dbReference>
<feature type="binding site" evidence="1">
    <location>
        <position position="79"/>
    </location>
    <ligand>
        <name>2-oxoglutarate</name>
        <dbReference type="ChEBI" id="CHEBI:16810"/>
    </ligand>
</feature>
<evidence type="ECO:0000256" key="1">
    <source>
        <dbReference type="PIRSR" id="PIRSR632852-1"/>
    </source>
</evidence>
<keyword evidence="4" id="KW-1185">Reference proteome</keyword>
<protein>
    <submittedName>
        <fullName evidence="3">2-oxoglutarate-Fe(II)-dependent oxygenase superfamily protein</fullName>
    </submittedName>
</protein>
<accession>A0A3D9L1F1</accession>
<dbReference type="GO" id="GO:0051747">
    <property type="term" value="F:cytosine C-5 DNA demethylase activity"/>
    <property type="evidence" value="ECO:0007669"/>
    <property type="project" value="TreeGrafter"/>
</dbReference>
<dbReference type="GO" id="GO:0006307">
    <property type="term" value="P:DNA alkylation repair"/>
    <property type="evidence" value="ECO:0007669"/>
    <property type="project" value="TreeGrafter"/>
</dbReference>
<dbReference type="PANTHER" id="PTHR31573">
    <property type="entry name" value="ALPHA-KETOGLUTARATE-DEPENDENT DIOXYGENASE ALKB HOMOLOG 2"/>
    <property type="match status" value="1"/>
</dbReference>
<evidence type="ECO:0000313" key="4">
    <source>
        <dbReference type="Proteomes" id="UP000256779"/>
    </source>
</evidence>
<comment type="caution">
    <text evidence="3">The sequence shown here is derived from an EMBL/GenBank/DDBJ whole genome shotgun (WGS) entry which is preliminary data.</text>
</comment>
<feature type="binding site" evidence="1">
    <location>
        <position position="85"/>
    </location>
    <ligand>
        <name>2-oxoglutarate</name>
        <dbReference type="ChEBI" id="CHEBI:16810"/>
    </ligand>
</feature>
<dbReference type="InterPro" id="IPR027450">
    <property type="entry name" value="AlkB-like"/>
</dbReference>
<dbReference type="InterPro" id="IPR037151">
    <property type="entry name" value="AlkB-like_sf"/>
</dbReference>
<dbReference type="InterPro" id="IPR005123">
    <property type="entry name" value="Oxoglu/Fe-dep_dioxygenase_dom"/>
</dbReference>
<reference evidence="3 4" key="1">
    <citation type="submission" date="2018-07" db="EMBL/GenBank/DDBJ databases">
        <title>Genomic Encyclopedia of Type Strains, Phase IV (KMG-IV): sequencing the most valuable type-strain genomes for metagenomic binning, comparative biology and taxonomic classification.</title>
        <authorList>
            <person name="Goeker M."/>
        </authorList>
    </citation>
    <scope>NUCLEOTIDE SEQUENCE [LARGE SCALE GENOMIC DNA]</scope>
    <source>
        <strain evidence="3 4">DSM 4134</strain>
    </source>
</reference>
<proteinExistence type="predicted"/>
<gene>
    <name evidence="3" type="ORF">C7460_114118</name>
</gene>
<dbReference type="Gene3D" id="2.60.120.590">
    <property type="entry name" value="Alpha-ketoglutarate-dependent dioxygenase AlkB-like"/>
    <property type="match status" value="1"/>
</dbReference>
<dbReference type="GO" id="GO:0008198">
    <property type="term" value="F:ferrous iron binding"/>
    <property type="evidence" value="ECO:0007669"/>
    <property type="project" value="TreeGrafter"/>
</dbReference>
<evidence type="ECO:0000313" key="3">
    <source>
        <dbReference type="EMBL" id="RED96660.1"/>
    </source>
</evidence>
<dbReference type="Proteomes" id="UP000256779">
    <property type="component" value="Unassembled WGS sequence"/>
</dbReference>
<dbReference type="SUPFAM" id="SSF51197">
    <property type="entry name" value="Clavaminate synthase-like"/>
    <property type="match status" value="1"/>
</dbReference>
<dbReference type="PROSITE" id="PS51471">
    <property type="entry name" value="FE2OG_OXY"/>
    <property type="match status" value="1"/>
</dbReference>
<feature type="binding site" evidence="1">
    <location>
        <position position="13"/>
    </location>
    <ligand>
        <name>substrate</name>
    </ligand>
</feature>
<dbReference type="PANTHER" id="PTHR31573:SF1">
    <property type="entry name" value="DNA OXIDATIVE DEMETHYLASE ALKBH2"/>
    <property type="match status" value="1"/>
</dbReference>
<feature type="binding site" evidence="1">
    <location>
        <position position="10"/>
    </location>
    <ligand>
        <name>2-oxoglutarate</name>
        <dbReference type="ChEBI" id="CHEBI:16810"/>
    </ligand>
</feature>
<evidence type="ECO:0000259" key="2">
    <source>
        <dbReference type="PROSITE" id="PS51471"/>
    </source>
</evidence>
<dbReference type="Pfam" id="PF13532">
    <property type="entry name" value="2OG-FeII_Oxy_2"/>
    <property type="match status" value="1"/>
</dbReference>
<feature type="binding site" evidence="1">
    <location>
        <position position="67"/>
    </location>
    <ligand>
        <name>2-oxoglutarate</name>
        <dbReference type="ChEBI" id="CHEBI:16810"/>
    </ligand>
</feature>